<keyword evidence="2" id="KW-1185">Reference proteome</keyword>
<dbReference type="EMBL" id="SDOX01000118">
    <property type="protein sequence ID" value="TFJ82321.1"/>
    <property type="molecule type" value="Genomic_DNA"/>
</dbReference>
<dbReference type="AlphaFoldDB" id="A0A4D9CSX4"/>
<dbReference type="Proteomes" id="UP000355283">
    <property type="component" value="Unassembled WGS sequence"/>
</dbReference>
<sequence>MALATPLSGFIALVLDGYKRRGVGTAMLRHFESMEQDLDLAREGVLACLFVTKDNPAGIGLYTKAGYIPVHTDLGRKRFRPLLEAGAIREEDVENVVLMCKYIPPLDREDGRCRGGPRL</sequence>
<dbReference type="Gene3D" id="3.40.630.30">
    <property type="match status" value="1"/>
</dbReference>
<protein>
    <submittedName>
        <fullName evidence="1">Uncharacterized protein</fullName>
    </submittedName>
</protein>
<comment type="caution">
    <text evidence="1">The sequence shown here is derived from an EMBL/GenBank/DDBJ whole genome shotgun (WGS) entry which is preliminary data.</text>
</comment>
<dbReference type="SUPFAM" id="SSF55729">
    <property type="entry name" value="Acyl-CoA N-acyltransferases (Nat)"/>
    <property type="match status" value="1"/>
</dbReference>
<gene>
    <name evidence="1" type="ORF">NSK_006440</name>
</gene>
<organism evidence="1 2">
    <name type="scientific">Nannochloropsis salina CCMP1776</name>
    <dbReference type="NCBI Taxonomy" id="1027361"/>
    <lineage>
        <taxon>Eukaryota</taxon>
        <taxon>Sar</taxon>
        <taxon>Stramenopiles</taxon>
        <taxon>Ochrophyta</taxon>
        <taxon>Eustigmatophyceae</taxon>
        <taxon>Eustigmatales</taxon>
        <taxon>Monodopsidaceae</taxon>
        <taxon>Microchloropsis</taxon>
        <taxon>Microchloropsis salina</taxon>
    </lineage>
</organism>
<proteinExistence type="predicted"/>
<reference evidence="1 2" key="1">
    <citation type="submission" date="2019-01" db="EMBL/GenBank/DDBJ databases">
        <title>Nuclear Genome Assembly of the Microalgal Biofuel strain Nannochloropsis salina CCMP1776.</title>
        <authorList>
            <person name="Hovde B."/>
        </authorList>
    </citation>
    <scope>NUCLEOTIDE SEQUENCE [LARGE SCALE GENOMIC DNA]</scope>
    <source>
        <strain evidence="1 2">CCMP1776</strain>
    </source>
</reference>
<name>A0A4D9CSX4_9STRA</name>
<accession>A0A4D9CSX4</accession>
<evidence type="ECO:0000313" key="2">
    <source>
        <dbReference type="Proteomes" id="UP000355283"/>
    </source>
</evidence>
<dbReference type="InterPro" id="IPR016181">
    <property type="entry name" value="Acyl_CoA_acyltransferase"/>
</dbReference>
<evidence type="ECO:0000313" key="1">
    <source>
        <dbReference type="EMBL" id="TFJ82321.1"/>
    </source>
</evidence>
<dbReference type="OrthoDB" id="1912023at2759"/>